<evidence type="ECO:0000313" key="1">
    <source>
        <dbReference type="EMBL" id="AGA30957.1"/>
    </source>
</evidence>
<dbReference type="InterPro" id="IPR036390">
    <property type="entry name" value="WH_DNA-bd_sf"/>
</dbReference>
<keyword evidence="2" id="KW-1185">Reference proteome</keyword>
<dbReference type="SUPFAM" id="SSF46785">
    <property type="entry name" value="Winged helix' DNA-binding domain"/>
    <property type="match status" value="1"/>
</dbReference>
<organism evidence="1 2">
    <name type="scientific">Singulisphaera acidiphila (strain ATCC BAA-1392 / DSM 18658 / VKM B-2454 / MOB10)</name>
    <dbReference type="NCBI Taxonomy" id="886293"/>
    <lineage>
        <taxon>Bacteria</taxon>
        <taxon>Pseudomonadati</taxon>
        <taxon>Planctomycetota</taxon>
        <taxon>Planctomycetia</taxon>
        <taxon>Isosphaerales</taxon>
        <taxon>Isosphaeraceae</taxon>
        <taxon>Singulisphaera</taxon>
    </lineage>
</organism>
<dbReference type="InterPro" id="IPR036388">
    <property type="entry name" value="WH-like_DNA-bd_sf"/>
</dbReference>
<protein>
    <submittedName>
        <fullName evidence="1">IclR-like transcriptional regulator</fullName>
    </submittedName>
</protein>
<evidence type="ECO:0000313" key="2">
    <source>
        <dbReference type="Proteomes" id="UP000010798"/>
    </source>
</evidence>
<dbReference type="OrthoDB" id="371140at2"/>
<dbReference type="Proteomes" id="UP000010798">
    <property type="component" value="Chromosome"/>
</dbReference>
<dbReference type="EMBL" id="CP003364">
    <property type="protein sequence ID" value="AGA30957.1"/>
    <property type="molecule type" value="Genomic_DNA"/>
</dbReference>
<sequence>MVVRTVGTGPEWTFLSNHAHVLLCIAKESEVRLREVAHRVGITERAVQRIVADLEEGGYLSRSRAGRRNRYEVHLERPLRHSVESHREVGVLLNLILRPDQPDPEAPES</sequence>
<accession>L0DNX9</accession>
<dbReference type="AlphaFoldDB" id="L0DNX9"/>
<proteinExistence type="predicted"/>
<reference evidence="1 2" key="1">
    <citation type="submission" date="2012-02" db="EMBL/GenBank/DDBJ databases">
        <title>Complete sequence of chromosome of Singulisphaera acidiphila DSM 18658.</title>
        <authorList>
            <consortium name="US DOE Joint Genome Institute (JGI-PGF)"/>
            <person name="Lucas S."/>
            <person name="Copeland A."/>
            <person name="Lapidus A."/>
            <person name="Glavina del Rio T."/>
            <person name="Dalin E."/>
            <person name="Tice H."/>
            <person name="Bruce D."/>
            <person name="Goodwin L."/>
            <person name="Pitluck S."/>
            <person name="Peters L."/>
            <person name="Ovchinnikova G."/>
            <person name="Chertkov O."/>
            <person name="Kyrpides N."/>
            <person name="Mavromatis K."/>
            <person name="Ivanova N."/>
            <person name="Brettin T."/>
            <person name="Detter J.C."/>
            <person name="Han C."/>
            <person name="Larimer F."/>
            <person name="Land M."/>
            <person name="Hauser L."/>
            <person name="Markowitz V."/>
            <person name="Cheng J.-F."/>
            <person name="Hugenholtz P."/>
            <person name="Woyke T."/>
            <person name="Wu D."/>
            <person name="Tindall B."/>
            <person name="Pomrenke H."/>
            <person name="Brambilla E."/>
            <person name="Klenk H.-P."/>
            <person name="Eisen J.A."/>
        </authorList>
    </citation>
    <scope>NUCLEOTIDE SEQUENCE [LARGE SCALE GENOMIC DNA]</scope>
    <source>
        <strain evidence="2">ATCC BAA-1392 / DSM 18658 / VKM B-2454 / MOB10</strain>
    </source>
</reference>
<dbReference type="HOGENOM" id="CLU_153642_1_0_0"/>
<dbReference type="KEGG" id="saci:Sinac_6897"/>
<dbReference type="Gene3D" id="1.10.10.10">
    <property type="entry name" value="Winged helix-like DNA-binding domain superfamily/Winged helix DNA-binding domain"/>
    <property type="match status" value="1"/>
</dbReference>
<dbReference type="InterPro" id="IPR011991">
    <property type="entry name" value="ArsR-like_HTH"/>
</dbReference>
<dbReference type="CDD" id="cd00090">
    <property type="entry name" value="HTH_ARSR"/>
    <property type="match status" value="1"/>
</dbReference>
<dbReference type="RefSeq" id="WP_015250029.1">
    <property type="nucleotide sequence ID" value="NC_019892.1"/>
</dbReference>
<name>L0DNX9_SINAD</name>
<dbReference type="Pfam" id="PF13412">
    <property type="entry name" value="HTH_24"/>
    <property type="match status" value="1"/>
</dbReference>
<dbReference type="eggNOG" id="COG1846">
    <property type="taxonomic scope" value="Bacteria"/>
</dbReference>
<gene>
    <name evidence="1" type="ordered locus">Sinac_6897</name>
</gene>
<dbReference type="GO" id="GO:0006355">
    <property type="term" value="P:regulation of DNA-templated transcription"/>
    <property type="evidence" value="ECO:0007669"/>
    <property type="project" value="UniProtKB-ARBA"/>
</dbReference>